<dbReference type="PANTHER" id="PTHR30472">
    <property type="entry name" value="FERRIC ENTEROBACTIN TRANSPORT SYSTEM PERMEASE PROTEIN"/>
    <property type="match status" value="1"/>
</dbReference>
<feature type="transmembrane region" description="Helical" evidence="9">
    <location>
        <begin position="237"/>
        <end position="260"/>
    </location>
</feature>
<dbReference type="RefSeq" id="WP_136166966.1">
    <property type="nucleotide sequence ID" value="NZ_KZ819081.1"/>
</dbReference>
<feature type="transmembrane region" description="Helical" evidence="9">
    <location>
        <begin position="131"/>
        <end position="149"/>
    </location>
</feature>
<proteinExistence type="inferred from homology"/>
<feature type="transmembrane region" description="Helical" evidence="9">
    <location>
        <begin position="266"/>
        <end position="285"/>
    </location>
</feature>
<dbReference type="Proteomes" id="UP000296159">
    <property type="component" value="Unassembled WGS sequence"/>
</dbReference>
<dbReference type="SUPFAM" id="SSF81345">
    <property type="entry name" value="ABC transporter involved in vitamin B12 uptake, BtuC"/>
    <property type="match status" value="1"/>
</dbReference>
<dbReference type="FunFam" id="1.10.3470.10:FF:000001">
    <property type="entry name" value="Vitamin B12 ABC transporter permease BtuC"/>
    <property type="match status" value="1"/>
</dbReference>
<feature type="transmembrane region" description="Helical" evidence="9">
    <location>
        <begin position="71"/>
        <end position="92"/>
    </location>
</feature>
<feature type="transmembrane region" description="Helical" evidence="9">
    <location>
        <begin position="161"/>
        <end position="183"/>
    </location>
</feature>
<accession>A0A2U1TYW2</accession>
<name>A0A2U1TYW2_9GAMM</name>
<keyword evidence="3" id="KW-0813">Transport</keyword>
<evidence type="ECO:0000256" key="2">
    <source>
        <dbReference type="ARBA" id="ARBA00007935"/>
    </source>
</evidence>
<evidence type="ECO:0000313" key="10">
    <source>
        <dbReference type="EMBL" id="PWC14542.1"/>
    </source>
</evidence>
<evidence type="ECO:0000256" key="6">
    <source>
        <dbReference type="ARBA" id="ARBA00022989"/>
    </source>
</evidence>
<organism evidence="10 11">
    <name type="scientific">Brenneria corticis</name>
    <dbReference type="NCBI Taxonomy" id="2173106"/>
    <lineage>
        <taxon>Bacteria</taxon>
        <taxon>Pseudomonadati</taxon>
        <taxon>Pseudomonadota</taxon>
        <taxon>Gammaproteobacteria</taxon>
        <taxon>Enterobacterales</taxon>
        <taxon>Pectobacteriaceae</taxon>
        <taxon>Brenneria</taxon>
    </lineage>
</organism>
<comment type="caution">
    <text evidence="10">The sequence shown here is derived from an EMBL/GenBank/DDBJ whole genome shotgun (WGS) entry which is preliminary data.</text>
</comment>
<feature type="transmembrane region" description="Helical" evidence="9">
    <location>
        <begin position="292"/>
        <end position="314"/>
    </location>
</feature>
<reference evidence="10 11" key="1">
    <citation type="submission" date="2018-04" db="EMBL/GenBank/DDBJ databases">
        <title>Brenneria corticis sp.nov.</title>
        <authorList>
            <person name="Li Y."/>
        </authorList>
    </citation>
    <scope>NUCLEOTIDE SEQUENCE [LARGE SCALE GENOMIC DNA]</scope>
    <source>
        <strain evidence="10 11">CFCC 11842</strain>
    </source>
</reference>
<evidence type="ECO:0000256" key="3">
    <source>
        <dbReference type="ARBA" id="ARBA00022448"/>
    </source>
</evidence>
<dbReference type="GO" id="GO:0005886">
    <property type="term" value="C:plasma membrane"/>
    <property type="evidence" value="ECO:0007669"/>
    <property type="project" value="UniProtKB-SubCell"/>
</dbReference>
<dbReference type="InterPro" id="IPR037294">
    <property type="entry name" value="ABC_BtuC-like"/>
</dbReference>
<dbReference type="EMBL" id="QDKH01000014">
    <property type="protein sequence ID" value="PWC14542.1"/>
    <property type="molecule type" value="Genomic_DNA"/>
</dbReference>
<sequence length="346" mass="36034">MPPVVQVVPRSGSGKFSFRRRGLLIGALLLAALALWSLFIGSRPIPAQVTWQALVAFDAGSSEHLLVRYLRIPRTLLAIVVGAALGVSGAIMQALTRNPLADPGILGVNAGAMVAIVAAIAFLGVSDVAGYMWFGLLGAGLVGCGVYFLSGGWREINPVRVVLAGAALTVVLLALAQLITVNSDDEVFNQFRHWVVGSLQGRGYAVLGPVSLVVAAGLLVSLTLAKSLDMVALGNDLGQSLGVNALWVWLLSALTIISLAGAATAAAGPIGFIGLTAPHFARFVAGSDHRWVLPWSMLISAILMVTADILGRLLGYPGEIGVGIMAALIGGPVFVVLVRRWKIIQL</sequence>
<gene>
    <name evidence="10" type="ORF">DDT56_13575</name>
</gene>
<evidence type="ECO:0000313" key="11">
    <source>
        <dbReference type="Proteomes" id="UP000296159"/>
    </source>
</evidence>
<keyword evidence="7 9" id="KW-0472">Membrane</keyword>
<dbReference type="GO" id="GO:0042935">
    <property type="term" value="P:achromobactin transport"/>
    <property type="evidence" value="ECO:0007669"/>
    <property type="project" value="UniProtKB-ARBA"/>
</dbReference>
<evidence type="ECO:0000256" key="5">
    <source>
        <dbReference type="ARBA" id="ARBA00022692"/>
    </source>
</evidence>
<feature type="transmembrane region" description="Helical" evidence="9">
    <location>
        <begin position="203"/>
        <end position="225"/>
    </location>
</feature>
<protein>
    <submittedName>
        <fullName evidence="10">Fe(3+)-siderophore ABC transporter permease</fullName>
    </submittedName>
</protein>
<dbReference type="AlphaFoldDB" id="A0A2U1TYW2"/>
<dbReference type="InterPro" id="IPR000522">
    <property type="entry name" value="ABC_transptr_permease_BtuC"/>
</dbReference>
<dbReference type="Gene3D" id="1.10.3470.10">
    <property type="entry name" value="ABC transporter involved in vitamin B12 uptake, BtuC"/>
    <property type="match status" value="1"/>
</dbReference>
<feature type="transmembrane region" description="Helical" evidence="9">
    <location>
        <begin position="320"/>
        <end position="338"/>
    </location>
</feature>
<comment type="function">
    <text evidence="8">Part of the binding-protein-dependent transport system CbrABCD for uptake of the siderophore achromobactin. Probably responsible for the translocation of the substrate across the membrane.</text>
</comment>
<comment type="subcellular location">
    <subcellularLocation>
        <location evidence="1">Cell membrane</location>
        <topology evidence="1">Multi-pass membrane protein</topology>
    </subcellularLocation>
</comment>
<dbReference type="PANTHER" id="PTHR30472:SF1">
    <property type="entry name" value="FE(3+) DICITRATE TRANSPORT SYSTEM PERMEASE PROTEIN FECC-RELATED"/>
    <property type="match status" value="1"/>
</dbReference>
<dbReference type="Pfam" id="PF01032">
    <property type="entry name" value="FecCD"/>
    <property type="match status" value="1"/>
</dbReference>
<dbReference type="CDD" id="cd06550">
    <property type="entry name" value="TM_ABC_iron-siderophores_like"/>
    <property type="match status" value="1"/>
</dbReference>
<evidence type="ECO:0000256" key="8">
    <source>
        <dbReference type="ARBA" id="ARBA00053987"/>
    </source>
</evidence>
<evidence type="ECO:0000256" key="7">
    <source>
        <dbReference type="ARBA" id="ARBA00023136"/>
    </source>
</evidence>
<evidence type="ECO:0000256" key="9">
    <source>
        <dbReference type="SAM" id="Phobius"/>
    </source>
</evidence>
<feature type="transmembrane region" description="Helical" evidence="9">
    <location>
        <begin position="104"/>
        <end position="125"/>
    </location>
</feature>
<keyword evidence="4" id="KW-1003">Cell membrane</keyword>
<evidence type="ECO:0000256" key="1">
    <source>
        <dbReference type="ARBA" id="ARBA00004651"/>
    </source>
</evidence>
<dbReference type="GO" id="GO:0022857">
    <property type="term" value="F:transmembrane transporter activity"/>
    <property type="evidence" value="ECO:0007669"/>
    <property type="project" value="InterPro"/>
</dbReference>
<comment type="similarity">
    <text evidence="2">Belongs to the binding-protein-dependent transport system permease family. FecCD subfamily.</text>
</comment>
<keyword evidence="6 9" id="KW-1133">Transmembrane helix</keyword>
<keyword evidence="5 9" id="KW-0812">Transmembrane</keyword>
<dbReference type="GO" id="GO:0033214">
    <property type="term" value="P:siderophore-iron import into cell"/>
    <property type="evidence" value="ECO:0007669"/>
    <property type="project" value="TreeGrafter"/>
</dbReference>
<keyword evidence="11" id="KW-1185">Reference proteome</keyword>
<evidence type="ECO:0000256" key="4">
    <source>
        <dbReference type="ARBA" id="ARBA00022475"/>
    </source>
</evidence>